<dbReference type="GeneID" id="18821138"/>
<dbReference type="OrthoDB" id="2274644at2759"/>
<dbReference type="RefSeq" id="XP_007323293.1">
    <property type="nucleotide sequence ID" value="XM_007323231.1"/>
</dbReference>
<gene>
    <name evidence="2" type="ORF">SERLADRAFT_478262</name>
</gene>
<protein>
    <submittedName>
        <fullName evidence="2">Uncharacterized protein</fullName>
    </submittedName>
</protein>
<proteinExistence type="predicted"/>
<evidence type="ECO:0000313" key="2">
    <source>
        <dbReference type="EMBL" id="EGO19858.1"/>
    </source>
</evidence>
<feature type="non-terminal residue" evidence="2">
    <location>
        <position position="105"/>
    </location>
</feature>
<feature type="region of interest" description="Disordered" evidence="1">
    <location>
        <begin position="55"/>
        <end position="86"/>
    </location>
</feature>
<dbReference type="AlphaFoldDB" id="F8PAM0"/>
<evidence type="ECO:0000256" key="1">
    <source>
        <dbReference type="SAM" id="MobiDB-lite"/>
    </source>
</evidence>
<dbReference type="Proteomes" id="UP000008064">
    <property type="component" value="Unassembled WGS sequence"/>
</dbReference>
<organism>
    <name type="scientific">Serpula lacrymans var. lacrymans (strain S7.9)</name>
    <name type="common">Dry rot fungus</name>
    <dbReference type="NCBI Taxonomy" id="578457"/>
    <lineage>
        <taxon>Eukaryota</taxon>
        <taxon>Fungi</taxon>
        <taxon>Dikarya</taxon>
        <taxon>Basidiomycota</taxon>
        <taxon>Agaricomycotina</taxon>
        <taxon>Agaricomycetes</taxon>
        <taxon>Agaricomycetidae</taxon>
        <taxon>Boletales</taxon>
        <taxon>Coniophorineae</taxon>
        <taxon>Serpulaceae</taxon>
        <taxon>Serpula</taxon>
    </lineage>
</organism>
<feature type="compositionally biased region" description="Polar residues" evidence="1">
    <location>
        <begin position="64"/>
        <end position="78"/>
    </location>
</feature>
<accession>F8PAM0</accession>
<name>F8PAM0_SERL9</name>
<dbReference type="HOGENOM" id="CLU_2243069_0_0_1"/>
<reference evidence="2" key="1">
    <citation type="submission" date="2011-04" db="EMBL/GenBank/DDBJ databases">
        <title>Evolution of plant cell wall degrading machinery underlies the functional diversity of forest fungi.</title>
        <authorList>
            <consortium name="US DOE Joint Genome Institute (JGI-PGF)"/>
            <person name="Eastwood D.C."/>
            <person name="Floudas D."/>
            <person name="Binder M."/>
            <person name="Majcherczyk A."/>
            <person name="Schneider P."/>
            <person name="Aerts A."/>
            <person name="Asiegbu F.O."/>
            <person name="Baker S.E."/>
            <person name="Barry K."/>
            <person name="Bendiksby M."/>
            <person name="Blumentritt M."/>
            <person name="Coutinho P.M."/>
            <person name="Cullen D."/>
            <person name="Cullen D."/>
            <person name="Gathman A."/>
            <person name="Goodell B."/>
            <person name="Henrissat B."/>
            <person name="Ihrmark K."/>
            <person name="Kauserud H."/>
            <person name="Kohler A."/>
            <person name="LaButti K."/>
            <person name="Lapidus A."/>
            <person name="Lavin J.L."/>
            <person name="Lee Y.-H."/>
            <person name="Lindquist E."/>
            <person name="Lilly W."/>
            <person name="Lucas S."/>
            <person name="Morin E."/>
            <person name="Murat C."/>
            <person name="Oguiza J.A."/>
            <person name="Park J."/>
            <person name="Pisabarro A.G."/>
            <person name="Riley R."/>
            <person name="Rosling A."/>
            <person name="Salamov A."/>
            <person name="Schmidt O."/>
            <person name="Schmutz J."/>
            <person name="Skrede I."/>
            <person name="Stenlid J."/>
            <person name="Wiebenga A."/>
            <person name="Xie X."/>
            <person name="Kues U."/>
            <person name="Hibbett D.S."/>
            <person name="Hoffmeister D."/>
            <person name="Hogberg N."/>
            <person name="Martin F."/>
            <person name="Grigoriev I.V."/>
            <person name="Watkinson S.C."/>
        </authorList>
    </citation>
    <scope>NUCLEOTIDE SEQUENCE</scope>
    <source>
        <strain evidence="2">S7.9</strain>
    </source>
</reference>
<sequence>MHNWAVTLHDAPLDFAIVDREYPNGLPPGTPTGNLPIAYDPSTLSRILASEGYTGSFWSPPPNGMQQKLPSLPRNQNPMPVHQELSSPWPEYCPSPYPRHSNQFV</sequence>
<dbReference type="KEGG" id="sla:SERLADRAFT_478262"/>
<dbReference type="EMBL" id="GL945442">
    <property type="protein sequence ID" value="EGO19858.1"/>
    <property type="molecule type" value="Genomic_DNA"/>
</dbReference>